<feature type="region of interest" description="Disordered" evidence="1">
    <location>
        <begin position="1"/>
        <end position="63"/>
    </location>
</feature>
<dbReference type="Proteomes" id="UP001597520">
    <property type="component" value="Unassembled WGS sequence"/>
</dbReference>
<reference evidence="3" key="1">
    <citation type="journal article" date="2019" name="Int. J. Syst. Evol. Microbiol.">
        <title>The Global Catalogue of Microorganisms (GCM) 10K type strain sequencing project: providing services to taxonomists for standard genome sequencing and annotation.</title>
        <authorList>
            <consortium name="The Broad Institute Genomics Platform"/>
            <consortium name="The Broad Institute Genome Sequencing Center for Infectious Disease"/>
            <person name="Wu L."/>
            <person name="Ma J."/>
        </authorList>
    </citation>
    <scope>NUCLEOTIDE SEQUENCE [LARGE SCALE GENOMIC DNA]</scope>
    <source>
        <strain evidence="3">KCTC 33792</strain>
    </source>
</reference>
<gene>
    <name evidence="2" type="ORF">ACFSUB_03735</name>
</gene>
<organism evidence="2 3">
    <name type="scientific">Salibacterium lacus</name>
    <dbReference type="NCBI Taxonomy" id="1898109"/>
    <lineage>
        <taxon>Bacteria</taxon>
        <taxon>Bacillati</taxon>
        <taxon>Bacillota</taxon>
        <taxon>Bacilli</taxon>
        <taxon>Bacillales</taxon>
        <taxon>Bacillaceae</taxon>
    </lineage>
</organism>
<proteinExistence type="predicted"/>
<dbReference type="InterPro" id="IPR025435">
    <property type="entry name" value="YfhD-like"/>
</dbReference>
<evidence type="ECO:0000313" key="3">
    <source>
        <dbReference type="Proteomes" id="UP001597520"/>
    </source>
</evidence>
<feature type="compositionally biased region" description="Acidic residues" evidence="1">
    <location>
        <begin position="30"/>
        <end position="43"/>
    </location>
</feature>
<keyword evidence="3" id="KW-1185">Reference proteome</keyword>
<dbReference type="EMBL" id="JBHUML010000002">
    <property type="protein sequence ID" value="MFD2704566.1"/>
    <property type="molecule type" value="Genomic_DNA"/>
</dbReference>
<accession>A0ABW5SYF4</accession>
<evidence type="ECO:0000313" key="2">
    <source>
        <dbReference type="EMBL" id="MFD2704566.1"/>
    </source>
</evidence>
<dbReference type="Pfam" id="PF14151">
    <property type="entry name" value="YfhD"/>
    <property type="match status" value="1"/>
</dbReference>
<dbReference type="RefSeq" id="WP_380711842.1">
    <property type="nucleotide sequence ID" value="NZ_JBHUML010000002.1"/>
</dbReference>
<protein>
    <submittedName>
        <fullName evidence="2">YfhD family protein</fullName>
    </submittedName>
</protein>
<evidence type="ECO:0000256" key="1">
    <source>
        <dbReference type="SAM" id="MobiDB-lite"/>
    </source>
</evidence>
<name>A0ABW5SYF4_9BACI</name>
<feature type="compositionally biased region" description="Basic and acidic residues" evidence="1">
    <location>
        <begin position="44"/>
        <end position="63"/>
    </location>
</feature>
<comment type="caution">
    <text evidence="2">The sequence shown here is derived from an EMBL/GenBank/DDBJ whole genome shotgun (WGS) entry which is preliminary data.</text>
</comment>
<sequence length="63" mass="7264">MTRGQTRNNQHKSKAKLSQTPQKDIKQDGIDVEFSEETADLEDKESQQRSRAADQRAQQHDHS</sequence>